<comment type="caution">
    <text evidence="1">The sequence shown here is derived from an EMBL/GenBank/DDBJ whole genome shotgun (WGS) entry which is preliminary data.</text>
</comment>
<reference evidence="1 2" key="1">
    <citation type="submission" date="2017-06" db="EMBL/GenBank/DDBJ databases">
        <title>Comparative genomic analysis of Ambrosia Fusariam Clade fungi.</title>
        <authorList>
            <person name="Stajich J.E."/>
            <person name="Carrillo J."/>
            <person name="Kijimoto T."/>
            <person name="Eskalen A."/>
            <person name="O'Donnell K."/>
            <person name="Kasson M."/>
        </authorList>
    </citation>
    <scope>NUCLEOTIDE SEQUENCE [LARGE SCALE GENOMIC DNA]</scope>
    <source>
        <strain evidence="1 2">UCR1854</strain>
    </source>
</reference>
<gene>
    <name evidence="1" type="ORF">BHE90_016150</name>
</gene>
<dbReference type="AlphaFoldDB" id="A0A430L167"/>
<evidence type="ECO:0000313" key="2">
    <source>
        <dbReference type="Proteomes" id="UP000287124"/>
    </source>
</evidence>
<proteinExistence type="predicted"/>
<evidence type="ECO:0000313" key="1">
    <source>
        <dbReference type="EMBL" id="RTE69467.1"/>
    </source>
</evidence>
<sequence>MCDADLITQVRDRSVANYLAVSKAGTKPHVVFCDETRGTIPNALLDRAEKAPKFAYKASERPGFDKEIAKQPENYYPLLARCHLNHRSDAEANKWLRKQQKKAASDDRDWEAQRLAPSRLEALLGHPPGAIQ</sequence>
<protein>
    <submittedName>
        <fullName evidence="1">Uncharacterized protein</fullName>
    </submittedName>
</protein>
<dbReference type="EMBL" id="MIKF01000572">
    <property type="protein sequence ID" value="RTE69467.1"/>
    <property type="molecule type" value="Genomic_DNA"/>
</dbReference>
<accession>A0A430L167</accession>
<organism evidence="1 2">
    <name type="scientific">Fusarium euwallaceae</name>
    <dbReference type="NCBI Taxonomy" id="1147111"/>
    <lineage>
        <taxon>Eukaryota</taxon>
        <taxon>Fungi</taxon>
        <taxon>Dikarya</taxon>
        <taxon>Ascomycota</taxon>
        <taxon>Pezizomycotina</taxon>
        <taxon>Sordariomycetes</taxon>
        <taxon>Hypocreomycetidae</taxon>
        <taxon>Hypocreales</taxon>
        <taxon>Nectriaceae</taxon>
        <taxon>Fusarium</taxon>
        <taxon>Fusarium solani species complex</taxon>
    </lineage>
</organism>
<name>A0A430L167_9HYPO</name>
<dbReference type="Proteomes" id="UP000287124">
    <property type="component" value="Unassembled WGS sequence"/>
</dbReference>
<keyword evidence="2" id="KW-1185">Reference proteome</keyword>